<organism evidence="1 2">
    <name type="scientific">Psilocybe cf. subviscida</name>
    <dbReference type="NCBI Taxonomy" id="2480587"/>
    <lineage>
        <taxon>Eukaryota</taxon>
        <taxon>Fungi</taxon>
        <taxon>Dikarya</taxon>
        <taxon>Basidiomycota</taxon>
        <taxon>Agaricomycotina</taxon>
        <taxon>Agaricomycetes</taxon>
        <taxon>Agaricomycetidae</taxon>
        <taxon>Agaricales</taxon>
        <taxon>Agaricineae</taxon>
        <taxon>Strophariaceae</taxon>
        <taxon>Psilocybe</taxon>
    </lineage>
</organism>
<evidence type="ECO:0000313" key="2">
    <source>
        <dbReference type="Proteomes" id="UP000567179"/>
    </source>
</evidence>
<reference evidence="1 2" key="1">
    <citation type="journal article" date="2020" name="ISME J.">
        <title>Uncovering the hidden diversity of litter-decomposition mechanisms in mushroom-forming fungi.</title>
        <authorList>
            <person name="Floudas D."/>
            <person name="Bentzer J."/>
            <person name="Ahren D."/>
            <person name="Johansson T."/>
            <person name="Persson P."/>
            <person name="Tunlid A."/>
        </authorList>
    </citation>
    <scope>NUCLEOTIDE SEQUENCE [LARGE SCALE GENOMIC DNA]</scope>
    <source>
        <strain evidence="1 2">CBS 101986</strain>
    </source>
</reference>
<dbReference type="Proteomes" id="UP000567179">
    <property type="component" value="Unassembled WGS sequence"/>
</dbReference>
<evidence type="ECO:0000313" key="1">
    <source>
        <dbReference type="EMBL" id="KAF5323773.1"/>
    </source>
</evidence>
<dbReference type="EMBL" id="JAACJJ010000017">
    <property type="protein sequence ID" value="KAF5323773.1"/>
    <property type="molecule type" value="Genomic_DNA"/>
</dbReference>
<protein>
    <submittedName>
        <fullName evidence="1">Uncharacterized protein</fullName>
    </submittedName>
</protein>
<accession>A0A8H5F599</accession>
<proteinExistence type="predicted"/>
<dbReference type="AlphaFoldDB" id="A0A8H5F599"/>
<sequence>MSSQHLSLCQLSHPGISWKISFSLYYQMDPLTATLAAIALATAVKDITELGLKIRESFAKVPKNLLTAERVARDISEMLEDIVKFSEQNRETLENAQDFRTNLQDLIE</sequence>
<gene>
    <name evidence="1" type="ORF">D9619_012904</name>
</gene>
<keyword evidence="2" id="KW-1185">Reference proteome</keyword>
<name>A0A8H5F599_9AGAR</name>
<comment type="caution">
    <text evidence="1">The sequence shown here is derived from an EMBL/GenBank/DDBJ whole genome shotgun (WGS) entry which is preliminary data.</text>
</comment>